<dbReference type="InterPro" id="IPR008030">
    <property type="entry name" value="NmrA-like"/>
</dbReference>
<reference evidence="4 5" key="1">
    <citation type="submission" date="2024-07" db="EMBL/GenBank/DDBJ databases">
        <title>Section-level genome sequencing and comparative genomics of Aspergillus sections Usti and Cavernicolus.</title>
        <authorList>
            <consortium name="Lawrence Berkeley National Laboratory"/>
            <person name="Nybo J.L."/>
            <person name="Vesth T.C."/>
            <person name="Theobald S."/>
            <person name="Frisvad J.C."/>
            <person name="Larsen T.O."/>
            <person name="Kjaerboelling I."/>
            <person name="Rothschild-Mancinelli K."/>
            <person name="Lyhne E.K."/>
            <person name="Kogle M.E."/>
            <person name="Barry K."/>
            <person name="Clum A."/>
            <person name="Na H."/>
            <person name="Ledsgaard L."/>
            <person name="Lin J."/>
            <person name="Lipzen A."/>
            <person name="Kuo A."/>
            <person name="Riley R."/>
            <person name="Mondo S."/>
            <person name="LaButti K."/>
            <person name="Haridas S."/>
            <person name="Pangalinan J."/>
            <person name="Salamov A.A."/>
            <person name="Simmons B.A."/>
            <person name="Magnuson J.K."/>
            <person name="Chen J."/>
            <person name="Drula E."/>
            <person name="Henrissat B."/>
            <person name="Wiebenga A."/>
            <person name="Lubbers R.J."/>
            <person name="Gomes A.C."/>
            <person name="Makela M.R."/>
            <person name="Stajich J."/>
            <person name="Grigoriev I.V."/>
            <person name="Mortensen U.H."/>
            <person name="De vries R.P."/>
            <person name="Baker S.E."/>
            <person name="Andersen M.R."/>
        </authorList>
    </citation>
    <scope>NUCLEOTIDE SEQUENCE [LARGE SCALE GENOMIC DNA]</scope>
    <source>
        <strain evidence="4 5">CBS 600.67</strain>
    </source>
</reference>
<dbReference type="InterPro" id="IPR036291">
    <property type="entry name" value="NAD(P)-bd_dom_sf"/>
</dbReference>
<evidence type="ECO:0000256" key="1">
    <source>
        <dbReference type="ARBA" id="ARBA00006328"/>
    </source>
</evidence>
<dbReference type="PANTHER" id="PTHR42748">
    <property type="entry name" value="NITROGEN METABOLITE REPRESSION PROTEIN NMRA FAMILY MEMBER"/>
    <property type="match status" value="1"/>
</dbReference>
<sequence length="333" mass="36010">MSKTIAIVGTTGNQGSSVAHTFLKSPSWSVRALTRNPSSPSAQKLVGLGAEVVQADLSDINSLAAAFNGAHAIFVNTDFWGPYVSGSPSGAGTHSSDDAFNDEVTHGKNAAIAASRIPTLERFVYSALGPIKRASAGKYTQSYHWDSKASIVDYIESEQVELAKKTSYIYLGAYATNPLFMPRLDPSSGVYQFVLPFQGGTKIPVIDAAGSTGSFVRELIESEAPGTKLLAYDSYLSINELVDVWAKATGEKAELVSVSVEYLNSELGIPWEVLEAPRFIEEVGYMGGIEGWVGPRGLREEVKTRSFEGWLRERDWKGDLERGEVELGSVKNK</sequence>
<dbReference type="Gene3D" id="3.40.50.720">
    <property type="entry name" value="NAD(P)-binding Rossmann-like Domain"/>
    <property type="match status" value="1"/>
</dbReference>
<dbReference type="Pfam" id="PF05368">
    <property type="entry name" value="NmrA"/>
    <property type="match status" value="1"/>
</dbReference>
<evidence type="ECO:0000313" key="5">
    <source>
        <dbReference type="Proteomes" id="UP001610335"/>
    </source>
</evidence>
<comment type="similarity">
    <text evidence="1">Belongs to the NmrA-type oxidoreductase family.</text>
</comment>
<name>A0ABR4IJM5_9EURO</name>
<comment type="caution">
    <text evidence="4">The sequence shown here is derived from an EMBL/GenBank/DDBJ whole genome shotgun (WGS) entry which is preliminary data.</text>
</comment>
<proteinExistence type="inferred from homology"/>
<dbReference type="Proteomes" id="UP001610335">
    <property type="component" value="Unassembled WGS sequence"/>
</dbReference>
<dbReference type="InterPro" id="IPR051164">
    <property type="entry name" value="NmrA-like_oxidored"/>
</dbReference>
<evidence type="ECO:0000313" key="4">
    <source>
        <dbReference type="EMBL" id="KAL2827777.1"/>
    </source>
</evidence>
<accession>A0ABR4IJM5</accession>
<dbReference type="Gene3D" id="3.90.25.10">
    <property type="entry name" value="UDP-galactose 4-epimerase, domain 1"/>
    <property type="match status" value="1"/>
</dbReference>
<dbReference type="SUPFAM" id="SSF51735">
    <property type="entry name" value="NAD(P)-binding Rossmann-fold domains"/>
    <property type="match status" value="1"/>
</dbReference>
<evidence type="ECO:0000256" key="2">
    <source>
        <dbReference type="ARBA" id="ARBA00022857"/>
    </source>
</evidence>
<organism evidence="4 5">
    <name type="scientific">Aspergillus cavernicola</name>
    <dbReference type="NCBI Taxonomy" id="176166"/>
    <lineage>
        <taxon>Eukaryota</taxon>
        <taxon>Fungi</taxon>
        <taxon>Dikarya</taxon>
        <taxon>Ascomycota</taxon>
        <taxon>Pezizomycotina</taxon>
        <taxon>Eurotiomycetes</taxon>
        <taxon>Eurotiomycetidae</taxon>
        <taxon>Eurotiales</taxon>
        <taxon>Aspergillaceae</taxon>
        <taxon>Aspergillus</taxon>
        <taxon>Aspergillus subgen. Nidulantes</taxon>
    </lineage>
</organism>
<evidence type="ECO:0000259" key="3">
    <source>
        <dbReference type="Pfam" id="PF05368"/>
    </source>
</evidence>
<keyword evidence="2" id="KW-0521">NADP</keyword>
<gene>
    <name evidence="4" type="ORF">BDW59DRAFT_179040</name>
</gene>
<keyword evidence="5" id="KW-1185">Reference proteome</keyword>
<dbReference type="PANTHER" id="PTHR42748:SF29">
    <property type="entry name" value="NMRA-LIKE DOMAIN-CONTAINING PROTEIN"/>
    <property type="match status" value="1"/>
</dbReference>
<dbReference type="CDD" id="cd05251">
    <property type="entry name" value="NmrA_like_SDR_a"/>
    <property type="match status" value="1"/>
</dbReference>
<protein>
    <recommendedName>
        <fullName evidence="3">NmrA-like domain-containing protein</fullName>
    </recommendedName>
</protein>
<feature type="domain" description="NmrA-like" evidence="3">
    <location>
        <begin position="1"/>
        <end position="295"/>
    </location>
</feature>
<dbReference type="EMBL" id="JBFXLS010000023">
    <property type="protein sequence ID" value="KAL2827777.1"/>
    <property type="molecule type" value="Genomic_DNA"/>
</dbReference>